<dbReference type="EMBL" id="BMGZ01000004">
    <property type="protein sequence ID" value="GGI01340.1"/>
    <property type="molecule type" value="Genomic_DNA"/>
</dbReference>
<evidence type="ECO:0000313" key="1">
    <source>
        <dbReference type="EMBL" id="GGI01340.1"/>
    </source>
</evidence>
<reference evidence="1" key="1">
    <citation type="journal article" date="2014" name="Int. J. Syst. Evol. Microbiol.">
        <title>Complete genome sequence of Corynebacterium casei LMG S-19264T (=DSM 44701T), isolated from a smear-ripened cheese.</title>
        <authorList>
            <consortium name="US DOE Joint Genome Institute (JGI-PGF)"/>
            <person name="Walter F."/>
            <person name="Albersmeier A."/>
            <person name="Kalinowski J."/>
            <person name="Ruckert C."/>
        </authorList>
    </citation>
    <scope>NUCLEOTIDE SEQUENCE</scope>
    <source>
        <strain evidence="1">CGMCC 1.14984</strain>
    </source>
</reference>
<dbReference type="RefSeq" id="WP_155142117.1">
    <property type="nucleotide sequence ID" value="NZ_BMGZ01000004.1"/>
</dbReference>
<reference evidence="2 4" key="2">
    <citation type="submission" date="2020-02" db="EMBL/GenBank/DDBJ databases">
        <title>Genome sequence of Parvularcula flava strain NH6-79.</title>
        <authorList>
            <person name="Abdul Karim M.H."/>
            <person name="Lam M.Q."/>
            <person name="Chen S.J."/>
            <person name="Yahya A."/>
            <person name="Shahir S."/>
            <person name="Shamsir M.S."/>
            <person name="Chong C.S."/>
        </authorList>
    </citation>
    <scope>NUCLEOTIDE SEQUENCE [LARGE SCALE GENOMIC DNA]</scope>
    <source>
        <strain evidence="2 4">NH6-79</strain>
    </source>
</reference>
<name>A0A8J3ERZ1_9PROT</name>
<evidence type="ECO:0000313" key="2">
    <source>
        <dbReference type="EMBL" id="NHK29252.1"/>
    </source>
</evidence>
<dbReference type="EMBL" id="VCJR02000004">
    <property type="protein sequence ID" value="NHK29252.1"/>
    <property type="molecule type" value="Genomic_DNA"/>
</dbReference>
<dbReference type="Proteomes" id="UP000621856">
    <property type="component" value="Unassembled WGS sequence"/>
</dbReference>
<organism evidence="1 3">
    <name type="scientific">Aquisalinus luteolus</name>
    <dbReference type="NCBI Taxonomy" id="1566827"/>
    <lineage>
        <taxon>Bacteria</taxon>
        <taxon>Pseudomonadati</taxon>
        <taxon>Pseudomonadota</taxon>
        <taxon>Alphaproteobacteria</taxon>
        <taxon>Parvularculales</taxon>
        <taxon>Parvularculaceae</taxon>
        <taxon>Aquisalinus</taxon>
    </lineage>
</organism>
<keyword evidence="4" id="KW-1185">Reference proteome</keyword>
<proteinExistence type="predicted"/>
<sequence>MPAHAQSDAVNEAINARLMVGTFARLCAAADANPQDLRLRADERGWRVASPDNLGELAPPGDNAWRASFGGGDGQSVFFSIFIKDGADPAHLATCGLRYQAISYVNMVAALEASALFKKQSEGEEKSTFCVSKYPMAGRAHEIEVLLQDDVLQDGLVYINRAEGDDANGCPLTETITD</sequence>
<reference evidence="1" key="3">
    <citation type="submission" date="2020-09" db="EMBL/GenBank/DDBJ databases">
        <authorList>
            <person name="Sun Q."/>
            <person name="Zhou Y."/>
        </authorList>
    </citation>
    <scope>NUCLEOTIDE SEQUENCE</scope>
    <source>
        <strain evidence="1">CGMCC 1.14984</strain>
    </source>
</reference>
<dbReference type="Proteomes" id="UP000818603">
    <property type="component" value="Unassembled WGS sequence"/>
</dbReference>
<evidence type="ECO:0000313" key="4">
    <source>
        <dbReference type="Proteomes" id="UP000818603"/>
    </source>
</evidence>
<protein>
    <submittedName>
        <fullName evidence="1">Uncharacterized protein</fullName>
    </submittedName>
</protein>
<gene>
    <name evidence="2" type="ORF">FF098_015140</name>
    <name evidence="1" type="ORF">GCM10011355_31750</name>
</gene>
<dbReference type="AlphaFoldDB" id="A0A8J3ERZ1"/>
<comment type="caution">
    <text evidence="1">The sequence shown here is derived from an EMBL/GenBank/DDBJ whole genome shotgun (WGS) entry which is preliminary data.</text>
</comment>
<accession>A0A8J3ERZ1</accession>
<evidence type="ECO:0000313" key="3">
    <source>
        <dbReference type="Proteomes" id="UP000621856"/>
    </source>
</evidence>